<dbReference type="RefSeq" id="WP_190952839.1">
    <property type="nucleotide sequence ID" value="NZ_JACJTC010000050.1"/>
</dbReference>
<feature type="chain" id="PRO_5047249156" evidence="2">
    <location>
        <begin position="23"/>
        <end position="83"/>
    </location>
</feature>
<evidence type="ECO:0000313" key="3">
    <source>
        <dbReference type="EMBL" id="MBD2616396.1"/>
    </source>
</evidence>
<evidence type="ECO:0000313" key="4">
    <source>
        <dbReference type="Proteomes" id="UP000606396"/>
    </source>
</evidence>
<protein>
    <submittedName>
        <fullName evidence="3">Uncharacterized protein</fullName>
    </submittedName>
</protein>
<accession>A0ABR8HM03</accession>
<sequence>MRNLFLGCLVLSGLMSAAPAFAAKVGDVVPDGFVVGFNGVYTCQNACVIVAVNERGEVTEVKDSQGGWVKPPQPQRQYTNEPQ</sequence>
<keyword evidence="4" id="KW-1185">Reference proteome</keyword>
<gene>
    <name evidence="3" type="ORF">H6G94_35105</name>
</gene>
<organism evidence="3 4">
    <name type="scientific">Nostoc punctiforme FACHB-252</name>
    <dbReference type="NCBI Taxonomy" id="1357509"/>
    <lineage>
        <taxon>Bacteria</taxon>
        <taxon>Bacillati</taxon>
        <taxon>Cyanobacteriota</taxon>
        <taxon>Cyanophyceae</taxon>
        <taxon>Nostocales</taxon>
        <taxon>Nostocaceae</taxon>
        <taxon>Nostoc</taxon>
    </lineage>
</organism>
<keyword evidence="2" id="KW-0732">Signal</keyword>
<comment type="caution">
    <text evidence="3">The sequence shown here is derived from an EMBL/GenBank/DDBJ whole genome shotgun (WGS) entry which is preliminary data.</text>
</comment>
<evidence type="ECO:0000256" key="2">
    <source>
        <dbReference type="SAM" id="SignalP"/>
    </source>
</evidence>
<feature type="signal peptide" evidence="2">
    <location>
        <begin position="1"/>
        <end position="22"/>
    </location>
</feature>
<dbReference type="EMBL" id="JACJTC010000050">
    <property type="protein sequence ID" value="MBD2616396.1"/>
    <property type="molecule type" value="Genomic_DNA"/>
</dbReference>
<name>A0ABR8HM03_NOSPU</name>
<proteinExistence type="predicted"/>
<evidence type="ECO:0000256" key="1">
    <source>
        <dbReference type="SAM" id="MobiDB-lite"/>
    </source>
</evidence>
<reference evidence="3 4" key="1">
    <citation type="journal article" date="2020" name="ISME J.">
        <title>Comparative genomics reveals insights into cyanobacterial evolution and habitat adaptation.</title>
        <authorList>
            <person name="Chen M.Y."/>
            <person name="Teng W.K."/>
            <person name="Zhao L."/>
            <person name="Hu C.X."/>
            <person name="Zhou Y.K."/>
            <person name="Han B.P."/>
            <person name="Song L.R."/>
            <person name="Shu W.S."/>
        </authorList>
    </citation>
    <scope>NUCLEOTIDE SEQUENCE [LARGE SCALE GENOMIC DNA]</scope>
    <source>
        <strain evidence="3 4">FACHB-252</strain>
    </source>
</reference>
<feature type="region of interest" description="Disordered" evidence="1">
    <location>
        <begin position="61"/>
        <end position="83"/>
    </location>
</feature>
<dbReference type="Proteomes" id="UP000606396">
    <property type="component" value="Unassembled WGS sequence"/>
</dbReference>